<protein>
    <submittedName>
        <fullName evidence="1">Uncharacterized protein</fullName>
    </submittedName>
</protein>
<dbReference type="Proteomes" id="UP000652761">
    <property type="component" value="Unassembled WGS sequence"/>
</dbReference>
<comment type="caution">
    <text evidence="1">The sequence shown here is derived from an EMBL/GenBank/DDBJ whole genome shotgun (WGS) entry which is preliminary data.</text>
</comment>
<evidence type="ECO:0000313" key="1">
    <source>
        <dbReference type="EMBL" id="MQL76266.1"/>
    </source>
</evidence>
<accession>A0A843U1Q2</accession>
<dbReference type="EMBL" id="NMUH01000288">
    <property type="protein sequence ID" value="MQL76266.1"/>
    <property type="molecule type" value="Genomic_DNA"/>
</dbReference>
<gene>
    <name evidence="1" type="ORF">Taro_008652</name>
</gene>
<sequence>MDIASLGSIASQSIYLDLVEHTLSINSIAHESGDTNPLLRVRHTSNTWQAALRVTEGRARRRRETGEGRVATAG</sequence>
<organism evidence="1 2">
    <name type="scientific">Colocasia esculenta</name>
    <name type="common">Wild taro</name>
    <name type="synonym">Arum esculentum</name>
    <dbReference type="NCBI Taxonomy" id="4460"/>
    <lineage>
        <taxon>Eukaryota</taxon>
        <taxon>Viridiplantae</taxon>
        <taxon>Streptophyta</taxon>
        <taxon>Embryophyta</taxon>
        <taxon>Tracheophyta</taxon>
        <taxon>Spermatophyta</taxon>
        <taxon>Magnoliopsida</taxon>
        <taxon>Liliopsida</taxon>
        <taxon>Araceae</taxon>
        <taxon>Aroideae</taxon>
        <taxon>Colocasieae</taxon>
        <taxon>Colocasia</taxon>
    </lineage>
</organism>
<keyword evidence="2" id="KW-1185">Reference proteome</keyword>
<proteinExistence type="predicted"/>
<name>A0A843U1Q2_COLES</name>
<evidence type="ECO:0000313" key="2">
    <source>
        <dbReference type="Proteomes" id="UP000652761"/>
    </source>
</evidence>
<reference evidence="1" key="1">
    <citation type="submission" date="2017-07" db="EMBL/GenBank/DDBJ databases">
        <title>Taro Niue Genome Assembly and Annotation.</title>
        <authorList>
            <person name="Atibalentja N."/>
            <person name="Keating K."/>
            <person name="Fields C.J."/>
        </authorList>
    </citation>
    <scope>NUCLEOTIDE SEQUENCE</scope>
    <source>
        <strain evidence="1">Niue_2</strain>
        <tissue evidence="1">Leaf</tissue>
    </source>
</reference>
<dbReference type="AlphaFoldDB" id="A0A843U1Q2"/>